<evidence type="ECO:0000256" key="1">
    <source>
        <dbReference type="ARBA" id="ARBA00009480"/>
    </source>
</evidence>
<dbReference type="SMART" id="SM00397">
    <property type="entry name" value="t_SNARE"/>
    <property type="match status" value="2"/>
</dbReference>
<evidence type="ECO:0000259" key="4">
    <source>
        <dbReference type="PROSITE" id="PS50192"/>
    </source>
</evidence>
<feature type="region of interest" description="Disordered" evidence="3">
    <location>
        <begin position="137"/>
        <end position="177"/>
    </location>
</feature>
<dbReference type="CDD" id="cd15887">
    <property type="entry name" value="SNARE_SNAP29N"/>
    <property type="match status" value="1"/>
</dbReference>
<sequence>MDAYLSNKGRSFFDEEDVDDDSFLRNSRIGKSNTDDRPRTNVDKFMGFEERRNALLQKQKEIEERTLKSTERSLCYLRDTEEVGVATAEELMRQREQLERSERRLDEINSTLRISQKHIQGIKSVFGGLKNFISGTKNAPSTSSSTSSQPSSNGFKPTKLYSPEEEPQEKVDKVMSHPGMRIRSMEDEKPRSTVSHQQAVDDNLSHMLNHMVRLKGLACDLSEEIDSQNELIDNIHDKTERADRTIHKQNKEISKLAK</sequence>
<name>A0ABN7AAE2_9HEMI</name>
<dbReference type="Proteomes" id="UP001307889">
    <property type="component" value="Chromosome 1"/>
</dbReference>
<evidence type="ECO:0000256" key="2">
    <source>
        <dbReference type="SAM" id="Coils"/>
    </source>
</evidence>
<evidence type="ECO:0000313" key="6">
    <source>
        <dbReference type="Proteomes" id="UP001307889"/>
    </source>
</evidence>
<accession>A0ABN7AAE2</accession>
<dbReference type="PROSITE" id="PS50192">
    <property type="entry name" value="T_SNARE"/>
    <property type="match status" value="1"/>
</dbReference>
<protein>
    <submittedName>
        <fullName evidence="5">Synaptosomal-associated protein</fullName>
    </submittedName>
</protein>
<feature type="coiled-coil region" evidence="2">
    <location>
        <begin position="53"/>
        <end position="118"/>
    </location>
</feature>
<gene>
    <name evidence="5" type="ORF">NTJ_02098</name>
</gene>
<keyword evidence="6" id="KW-1185">Reference proteome</keyword>
<dbReference type="Gene3D" id="1.20.5.110">
    <property type="match status" value="2"/>
</dbReference>
<evidence type="ECO:0000256" key="3">
    <source>
        <dbReference type="SAM" id="MobiDB-lite"/>
    </source>
</evidence>
<dbReference type="SUPFAM" id="SSF58038">
    <property type="entry name" value="SNARE fusion complex"/>
    <property type="match status" value="2"/>
</dbReference>
<keyword evidence="2" id="KW-0175">Coiled coil</keyword>
<organism evidence="5 6">
    <name type="scientific">Nesidiocoris tenuis</name>
    <dbReference type="NCBI Taxonomy" id="355587"/>
    <lineage>
        <taxon>Eukaryota</taxon>
        <taxon>Metazoa</taxon>
        <taxon>Ecdysozoa</taxon>
        <taxon>Arthropoda</taxon>
        <taxon>Hexapoda</taxon>
        <taxon>Insecta</taxon>
        <taxon>Pterygota</taxon>
        <taxon>Neoptera</taxon>
        <taxon>Paraneoptera</taxon>
        <taxon>Hemiptera</taxon>
        <taxon>Heteroptera</taxon>
        <taxon>Panheteroptera</taxon>
        <taxon>Cimicomorpha</taxon>
        <taxon>Miridae</taxon>
        <taxon>Dicyphina</taxon>
        <taxon>Nesidiocoris</taxon>
    </lineage>
</organism>
<evidence type="ECO:0000313" key="5">
    <source>
        <dbReference type="EMBL" id="BES89290.1"/>
    </source>
</evidence>
<dbReference type="EMBL" id="AP028909">
    <property type="protein sequence ID" value="BES89290.1"/>
    <property type="molecule type" value="Genomic_DNA"/>
</dbReference>
<dbReference type="PANTHER" id="PTHR19305">
    <property type="entry name" value="SYNAPTOSOMAL ASSOCIATED PROTEIN"/>
    <property type="match status" value="1"/>
</dbReference>
<reference evidence="5 6" key="1">
    <citation type="submission" date="2023-09" db="EMBL/GenBank/DDBJ databases">
        <title>Nesidiocoris tenuis whole genome shotgun sequence.</title>
        <authorList>
            <person name="Shibata T."/>
            <person name="Shimoda M."/>
            <person name="Kobayashi T."/>
            <person name="Uehara T."/>
        </authorList>
    </citation>
    <scope>NUCLEOTIDE SEQUENCE [LARGE SCALE GENOMIC DNA]</scope>
    <source>
        <strain evidence="5 6">Japan</strain>
    </source>
</reference>
<comment type="similarity">
    <text evidence="1">Belongs to the SNAP-25 family.</text>
</comment>
<proteinExistence type="inferred from homology"/>
<feature type="domain" description="T-SNARE coiled-coil homology" evidence="4">
    <location>
        <begin position="194"/>
        <end position="256"/>
    </location>
</feature>
<feature type="compositionally biased region" description="Low complexity" evidence="3">
    <location>
        <begin position="140"/>
        <end position="152"/>
    </location>
</feature>
<dbReference type="PANTHER" id="PTHR19305:SF9">
    <property type="entry name" value="SYNAPTOSOMAL-ASSOCIATED PROTEIN 29"/>
    <property type="match status" value="1"/>
</dbReference>
<dbReference type="Pfam" id="PF12352">
    <property type="entry name" value="V-SNARE_C"/>
    <property type="match status" value="1"/>
</dbReference>
<dbReference type="CDD" id="cd15856">
    <property type="entry name" value="SNARE_SNAP29C"/>
    <property type="match status" value="1"/>
</dbReference>
<dbReference type="InterPro" id="IPR000727">
    <property type="entry name" value="T_SNARE_dom"/>
</dbReference>